<sequence length="146" mass="15386">MSTPTATLTLSNVVFHTLPTFSTATFSLTSSDPTADFSFDNVGNTLTIQAASTTAQVEITFVLDDANHILTGLAFMPDGSAEVGRRAFPDIAVSRSTTCSTLVVTDDYSLNGTVAQTFPFVLLIQRVSDGHVGGIDPGIINNPNEN</sequence>
<organism evidence="1 2">
    <name type="scientific">Synoicihabitans lomoniglobus</name>
    <dbReference type="NCBI Taxonomy" id="2909285"/>
    <lineage>
        <taxon>Bacteria</taxon>
        <taxon>Pseudomonadati</taxon>
        <taxon>Verrucomicrobiota</taxon>
        <taxon>Opitutia</taxon>
        <taxon>Opitutales</taxon>
        <taxon>Opitutaceae</taxon>
        <taxon>Synoicihabitans</taxon>
    </lineage>
</organism>
<proteinExistence type="predicted"/>
<accession>A0AAE9ZX31</accession>
<gene>
    <name evidence="1" type="ORF">PXH66_20235</name>
</gene>
<evidence type="ECO:0000313" key="2">
    <source>
        <dbReference type="Proteomes" id="UP001218638"/>
    </source>
</evidence>
<keyword evidence="2" id="KW-1185">Reference proteome</keyword>
<dbReference type="RefSeq" id="WP_330929963.1">
    <property type="nucleotide sequence ID" value="NZ_CP119075.1"/>
</dbReference>
<dbReference type="KEGG" id="slom:PXH66_20235"/>
<evidence type="ECO:0000313" key="1">
    <source>
        <dbReference type="EMBL" id="WED64679.1"/>
    </source>
</evidence>
<name>A0AAE9ZX31_9BACT</name>
<protein>
    <submittedName>
        <fullName evidence="1">Uncharacterized protein</fullName>
    </submittedName>
</protein>
<dbReference type="EMBL" id="CP119075">
    <property type="protein sequence ID" value="WED64679.1"/>
    <property type="molecule type" value="Genomic_DNA"/>
</dbReference>
<dbReference type="Proteomes" id="UP001218638">
    <property type="component" value="Chromosome"/>
</dbReference>
<dbReference type="AlphaFoldDB" id="A0AAE9ZX31"/>
<reference evidence="1" key="1">
    <citation type="submission" date="2023-03" db="EMBL/GenBank/DDBJ databases">
        <title>Lomoglobus Profundus gen. nov., sp. nov., a novel member of the phylum Verrucomicrobia, isolated from deep-marine sediment of South China Sea.</title>
        <authorList>
            <person name="Ahmad T."/>
            <person name="Ishaq S.E."/>
            <person name="Wang F."/>
        </authorList>
    </citation>
    <scope>NUCLEOTIDE SEQUENCE</scope>
    <source>
        <strain evidence="1">LMO-M01</strain>
    </source>
</reference>